<protein>
    <submittedName>
        <fullName evidence="2">Uncharacterized protein</fullName>
    </submittedName>
</protein>
<comment type="caution">
    <text evidence="2">The sequence shown here is derived from an EMBL/GenBank/DDBJ whole genome shotgun (WGS) entry which is preliminary data.</text>
</comment>
<dbReference type="SUPFAM" id="SSF51735">
    <property type="entry name" value="NAD(P)-binding Rossmann-fold domains"/>
    <property type="match status" value="1"/>
</dbReference>
<evidence type="ECO:0000256" key="1">
    <source>
        <dbReference type="ARBA" id="ARBA00023002"/>
    </source>
</evidence>
<dbReference type="Gene3D" id="3.40.50.720">
    <property type="entry name" value="NAD(P)-binding Rossmann-like Domain"/>
    <property type="match status" value="1"/>
</dbReference>
<dbReference type="Pfam" id="PF00106">
    <property type="entry name" value="adh_short"/>
    <property type="match status" value="1"/>
</dbReference>
<dbReference type="InterPro" id="IPR036291">
    <property type="entry name" value="NAD(P)-bd_dom_sf"/>
</dbReference>
<evidence type="ECO:0000313" key="3">
    <source>
        <dbReference type="Proteomes" id="UP001630127"/>
    </source>
</evidence>
<organism evidence="2 3">
    <name type="scientific">Cinchona calisaya</name>
    <dbReference type="NCBI Taxonomy" id="153742"/>
    <lineage>
        <taxon>Eukaryota</taxon>
        <taxon>Viridiplantae</taxon>
        <taxon>Streptophyta</taxon>
        <taxon>Embryophyta</taxon>
        <taxon>Tracheophyta</taxon>
        <taxon>Spermatophyta</taxon>
        <taxon>Magnoliopsida</taxon>
        <taxon>eudicotyledons</taxon>
        <taxon>Gunneridae</taxon>
        <taxon>Pentapetalae</taxon>
        <taxon>asterids</taxon>
        <taxon>lamiids</taxon>
        <taxon>Gentianales</taxon>
        <taxon>Rubiaceae</taxon>
        <taxon>Cinchonoideae</taxon>
        <taxon>Cinchoneae</taxon>
        <taxon>Cinchona</taxon>
    </lineage>
</organism>
<sequence>MDFHKIPQTREEAEELRSMGTHYRINRCNGILEIEKVIKGLDIGVLINNVGVTYPGARFFHEVDEEVWMNVVRVNLEGTTLVTKAVLPGMITKKRGAIVNIGSAAAIVIPSHPLYAIYAATKA</sequence>
<dbReference type="PRINTS" id="PR00081">
    <property type="entry name" value="GDHRDH"/>
</dbReference>
<evidence type="ECO:0000313" key="2">
    <source>
        <dbReference type="EMBL" id="KAL3501073.1"/>
    </source>
</evidence>
<dbReference type="PRINTS" id="PR00080">
    <property type="entry name" value="SDRFAMILY"/>
</dbReference>
<dbReference type="EMBL" id="JBJUIK010000015">
    <property type="protein sequence ID" value="KAL3501073.1"/>
    <property type="molecule type" value="Genomic_DNA"/>
</dbReference>
<dbReference type="AlphaFoldDB" id="A0ABD2Y0Q3"/>
<dbReference type="InterPro" id="IPR051019">
    <property type="entry name" value="VLCFA-Steroid_DH"/>
</dbReference>
<keyword evidence="3" id="KW-1185">Reference proteome</keyword>
<dbReference type="Proteomes" id="UP001630127">
    <property type="component" value="Unassembled WGS sequence"/>
</dbReference>
<name>A0ABD2Y0Q3_9GENT</name>
<dbReference type="InterPro" id="IPR002347">
    <property type="entry name" value="SDR_fam"/>
</dbReference>
<reference evidence="2 3" key="1">
    <citation type="submission" date="2024-11" db="EMBL/GenBank/DDBJ databases">
        <title>A near-complete genome assembly of Cinchona calisaya.</title>
        <authorList>
            <person name="Lian D.C."/>
            <person name="Zhao X.W."/>
            <person name="Wei L."/>
        </authorList>
    </citation>
    <scope>NUCLEOTIDE SEQUENCE [LARGE SCALE GENOMIC DNA]</scope>
    <source>
        <tissue evidence="2">Nenye</tissue>
    </source>
</reference>
<keyword evidence="1" id="KW-0560">Oxidoreductase</keyword>
<proteinExistence type="predicted"/>
<dbReference type="PANTHER" id="PTHR43899:SF26">
    <property type="entry name" value="ENOYL-(ACYL CARRIER) REDUCTASE"/>
    <property type="match status" value="1"/>
</dbReference>
<dbReference type="GO" id="GO:0016491">
    <property type="term" value="F:oxidoreductase activity"/>
    <property type="evidence" value="ECO:0007669"/>
    <property type="project" value="UniProtKB-KW"/>
</dbReference>
<dbReference type="PANTHER" id="PTHR43899">
    <property type="entry name" value="RH59310P"/>
    <property type="match status" value="1"/>
</dbReference>
<accession>A0ABD2Y0Q3</accession>
<gene>
    <name evidence="2" type="ORF">ACH5RR_035522</name>
</gene>